<organism evidence="2 3">
    <name type="scientific">Daphnia sinensis</name>
    <dbReference type="NCBI Taxonomy" id="1820382"/>
    <lineage>
        <taxon>Eukaryota</taxon>
        <taxon>Metazoa</taxon>
        <taxon>Ecdysozoa</taxon>
        <taxon>Arthropoda</taxon>
        <taxon>Crustacea</taxon>
        <taxon>Branchiopoda</taxon>
        <taxon>Diplostraca</taxon>
        <taxon>Cladocera</taxon>
        <taxon>Anomopoda</taxon>
        <taxon>Daphniidae</taxon>
        <taxon>Daphnia</taxon>
        <taxon>Daphnia similis group</taxon>
    </lineage>
</organism>
<evidence type="ECO:0000313" key="2">
    <source>
        <dbReference type="EMBL" id="KAI9557305.1"/>
    </source>
</evidence>
<evidence type="ECO:0000256" key="1">
    <source>
        <dbReference type="SAM" id="MobiDB-lite"/>
    </source>
</evidence>
<protein>
    <submittedName>
        <fullName evidence="2">Uncharacterized protein</fullName>
    </submittedName>
</protein>
<dbReference type="AlphaFoldDB" id="A0AAD5L6X8"/>
<accession>A0AAD5L6X8</accession>
<proteinExistence type="predicted"/>
<feature type="compositionally biased region" description="Low complexity" evidence="1">
    <location>
        <begin position="57"/>
        <end position="84"/>
    </location>
</feature>
<gene>
    <name evidence="2" type="ORF">GHT06_017133</name>
</gene>
<evidence type="ECO:0000313" key="3">
    <source>
        <dbReference type="Proteomes" id="UP000820818"/>
    </source>
</evidence>
<feature type="compositionally biased region" description="Acidic residues" evidence="1">
    <location>
        <begin position="40"/>
        <end position="49"/>
    </location>
</feature>
<dbReference type="Proteomes" id="UP000820818">
    <property type="component" value="Linkage Group LG6"/>
</dbReference>
<keyword evidence="3" id="KW-1185">Reference proteome</keyword>
<comment type="caution">
    <text evidence="2">The sequence shown here is derived from an EMBL/GenBank/DDBJ whole genome shotgun (WGS) entry which is preliminary data.</text>
</comment>
<name>A0AAD5L6X8_9CRUS</name>
<reference evidence="2 3" key="1">
    <citation type="submission" date="2022-05" db="EMBL/GenBank/DDBJ databases">
        <title>A multi-omics perspective on studying reproductive biology in Daphnia sinensis.</title>
        <authorList>
            <person name="Jia J."/>
        </authorList>
    </citation>
    <scope>NUCLEOTIDE SEQUENCE [LARGE SCALE GENOMIC DNA]</scope>
    <source>
        <strain evidence="2 3">WSL</strain>
    </source>
</reference>
<feature type="compositionally biased region" description="Basic and acidic residues" evidence="1">
    <location>
        <begin position="1"/>
        <end position="30"/>
    </location>
</feature>
<feature type="region of interest" description="Disordered" evidence="1">
    <location>
        <begin position="1"/>
        <end position="101"/>
    </location>
</feature>
<dbReference type="EMBL" id="WJBH02000006">
    <property type="protein sequence ID" value="KAI9557305.1"/>
    <property type="molecule type" value="Genomic_DNA"/>
</dbReference>
<sequence length="101" mass="10937">MKEVFMKREIFVIRPRQERSSTEEIKERKQPPKKRRREDDNESDNLLDMDSDRMECDANAGPSTSAAATGATDPASTSISASSSDNTGRTGPSTGDVGATG</sequence>